<feature type="region of interest" description="Disordered" evidence="1">
    <location>
        <begin position="1"/>
        <end position="31"/>
    </location>
</feature>
<proteinExistence type="predicted"/>
<dbReference type="Proteomes" id="UP000053890">
    <property type="component" value="Unassembled WGS sequence"/>
</dbReference>
<dbReference type="AlphaFoldDB" id="A0A194S4J9"/>
<accession>A0A194S4J9</accession>
<evidence type="ECO:0000313" key="2">
    <source>
        <dbReference type="EMBL" id="KPV75663.1"/>
    </source>
</evidence>
<dbReference type="EMBL" id="KQ474077">
    <property type="protein sequence ID" value="KPV75663.1"/>
    <property type="molecule type" value="Genomic_DNA"/>
</dbReference>
<dbReference type="OMA" id="NEPEPRW"/>
<feature type="region of interest" description="Disordered" evidence="1">
    <location>
        <begin position="51"/>
        <end position="73"/>
    </location>
</feature>
<evidence type="ECO:0000256" key="1">
    <source>
        <dbReference type="SAM" id="MobiDB-lite"/>
    </source>
</evidence>
<dbReference type="RefSeq" id="XP_018271712.1">
    <property type="nucleotide sequence ID" value="XM_018416466.1"/>
</dbReference>
<dbReference type="OrthoDB" id="2349883at2759"/>
<name>A0A194S4J9_RHOGW</name>
<organism evidence="2 3">
    <name type="scientific">Rhodotorula graminis (strain WP1)</name>
    <dbReference type="NCBI Taxonomy" id="578459"/>
    <lineage>
        <taxon>Eukaryota</taxon>
        <taxon>Fungi</taxon>
        <taxon>Dikarya</taxon>
        <taxon>Basidiomycota</taxon>
        <taxon>Pucciniomycotina</taxon>
        <taxon>Microbotryomycetes</taxon>
        <taxon>Sporidiobolales</taxon>
        <taxon>Sporidiobolaceae</taxon>
        <taxon>Rhodotorula</taxon>
    </lineage>
</organism>
<gene>
    <name evidence="2" type="ORF">RHOBADRAFT_52703</name>
</gene>
<sequence length="476" mass="50795">MLRTLARTGAPLRAPSTAPTRAVLTSASSPTLRPLSSSALLLARSTRERKPVAQLKHDSSPAPASPPGSAGNKIQTIPFQLAPDAAIRVSETAAASAFGVQSVFRLLTSRFLKRWFGFHLDDDIRQIAFTPLLVPVWKVDLAMRGKALVGDVQMQLNITALDSSLPGFRLPPLSDLTVSPPFASEPVPFSSAEHLNQHGQDITLVPFTRHPLHLVNKLKAFPRKFSAPAANEDGDDEPGASLDPKSFDETLFAAYPMYLPLYLGEFAHEGAEGERRVTTAAFATVDGPAFAVYPQFLEPPTWLPPSDSVSLSITGRPILSPSSAPPAPAEVAGLQPRLLKALTEFKDEAEEGSFDLLDPVEGDVEELVRGHAGAMAYGEWADVNRAYVEAQGELETAQAMLEQVEALPEAARGLLLSSRGPRLSSRQDLVGDMQGKVDAARDKVDEVRPAWIAEGRAAAGAAALGAGRGAAGEEEK</sequence>
<keyword evidence="3" id="KW-1185">Reference proteome</keyword>
<reference evidence="2 3" key="1">
    <citation type="journal article" date="2015" name="Front. Microbiol.">
        <title>Genome sequence of the plant growth promoting endophytic yeast Rhodotorula graminis WP1.</title>
        <authorList>
            <person name="Firrincieli A."/>
            <person name="Otillar R."/>
            <person name="Salamov A."/>
            <person name="Schmutz J."/>
            <person name="Khan Z."/>
            <person name="Redman R.S."/>
            <person name="Fleck N.D."/>
            <person name="Lindquist E."/>
            <person name="Grigoriev I.V."/>
            <person name="Doty S.L."/>
        </authorList>
    </citation>
    <scope>NUCLEOTIDE SEQUENCE [LARGE SCALE GENOMIC DNA]</scope>
    <source>
        <strain evidence="2 3">WP1</strain>
    </source>
</reference>
<evidence type="ECO:0000313" key="3">
    <source>
        <dbReference type="Proteomes" id="UP000053890"/>
    </source>
</evidence>
<protein>
    <submittedName>
        <fullName evidence="2">Uncharacterized protein</fullName>
    </submittedName>
</protein>
<dbReference type="GeneID" id="28976914"/>